<reference evidence="1" key="1">
    <citation type="journal article" date="2021" name="Proc. Natl. Acad. Sci. U.S.A.">
        <title>A Catalog of Tens of Thousands of Viruses from Human Metagenomes Reveals Hidden Associations with Chronic Diseases.</title>
        <authorList>
            <person name="Tisza M.J."/>
            <person name="Buck C.B."/>
        </authorList>
    </citation>
    <scope>NUCLEOTIDE SEQUENCE</scope>
    <source>
        <strain evidence="1">CteHV32</strain>
    </source>
</reference>
<protein>
    <submittedName>
        <fullName evidence="1">Lecithin retinol acyltransferase</fullName>
    </submittedName>
</protein>
<sequence length="128" mass="14708">MVIVKLNPINKNDLKVGDVVGIAREVRCGWGASFRHVMVYPVKIIRMTPKRTKIETDIGEHDKHETFYKYDSEAIKEREMAKKFKKIRDGVYAIENFKSSRGLGAIKDEDLDALSEHINAVAEILKKY</sequence>
<keyword evidence="1" id="KW-0012">Acyltransferase</keyword>
<dbReference type="GO" id="GO:0016746">
    <property type="term" value="F:acyltransferase activity"/>
    <property type="evidence" value="ECO:0007669"/>
    <property type="project" value="UniProtKB-KW"/>
</dbReference>
<name>A0A8S5QHK9_9CAUD</name>
<proteinExistence type="predicted"/>
<dbReference type="EMBL" id="BK015653">
    <property type="protein sequence ID" value="DAE18273.1"/>
    <property type="molecule type" value="Genomic_DNA"/>
</dbReference>
<organism evidence="1">
    <name type="scientific">Siphoviridae sp. cteHV32</name>
    <dbReference type="NCBI Taxonomy" id="2825588"/>
    <lineage>
        <taxon>Viruses</taxon>
        <taxon>Duplodnaviria</taxon>
        <taxon>Heunggongvirae</taxon>
        <taxon>Uroviricota</taxon>
        <taxon>Caudoviricetes</taxon>
    </lineage>
</organism>
<keyword evidence="1" id="KW-0808">Transferase</keyword>
<evidence type="ECO:0000313" key="1">
    <source>
        <dbReference type="EMBL" id="DAE18273.1"/>
    </source>
</evidence>
<accession>A0A8S5QHK9</accession>